<organism evidence="1 2">
    <name type="scientific">Flavobacterium profundi</name>
    <dbReference type="NCBI Taxonomy" id="1774945"/>
    <lineage>
        <taxon>Bacteria</taxon>
        <taxon>Pseudomonadati</taxon>
        <taxon>Bacteroidota</taxon>
        <taxon>Flavobacteriia</taxon>
        <taxon>Flavobacteriales</taxon>
        <taxon>Flavobacteriaceae</taxon>
        <taxon>Flavobacterium</taxon>
    </lineage>
</organism>
<dbReference type="RefSeq" id="WP_140996957.1">
    <property type="nucleotide sequence ID" value="NZ_VDCZ01000003.1"/>
</dbReference>
<protein>
    <submittedName>
        <fullName evidence="1">Uncharacterized protein</fullName>
    </submittedName>
</protein>
<comment type="caution">
    <text evidence="1">The sequence shown here is derived from an EMBL/GenBank/DDBJ whole genome shotgun (WGS) entry which is preliminary data.</text>
</comment>
<evidence type="ECO:0000313" key="2">
    <source>
        <dbReference type="Proteomes" id="UP000431264"/>
    </source>
</evidence>
<reference evidence="2" key="1">
    <citation type="submission" date="2019-05" db="EMBL/GenBank/DDBJ databases">
        <title>Flavobacterium profundi sp. nov., isolated from a deep-sea seamount.</title>
        <authorList>
            <person name="Zhang D.-C."/>
        </authorList>
    </citation>
    <scope>NUCLEOTIDE SEQUENCE [LARGE SCALE GENOMIC DNA]</scope>
    <source>
        <strain evidence="2">TP390</strain>
    </source>
</reference>
<evidence type="ECO:0000313" key="1">
    <source>
        <dbReference type="EMBL" id="MVO08558.1"/>
    </source>
</evidence>
<sequence length="128" mass="14538">MVTIINFKERNKEDGTSFFVLEVQGGIEMVQSKVTGNFYATAKKAYLPSTFDAMTCQALIGTQMQGSIEKEACEPYEYTVKETGEIIILTHRYCYLPEENEKSKSTYDSFKTSVETFSLNDKHEMANV</sequence>
<dbReference type="OrthoDB" id="676860at2"/>
<keyword evidence="2" id="KW-1185">Reference proteome</keyword>
<dbReference type="Proteomes" id="UP000431264">
    <property type="component" value="Unassembled WGS sequence"/>
</dbReference>
<gene>
    <name evidence="1" type="ORF">GOQ30_05205</name>
</gene>
<dbReference type="AlphaFoldDB" id="A0A6I4IG05"/>
<dbReference type="EMBL" id="WQLW01000003">
    <property type="protein sequence ID" value="MVO08558.1"/>
    <property type="molecule type" value="Genomic_DNA"/>
</dbReference>
<name>A0A6I4IG05_9FLAO</name>
<proteinExistence type="predicted"/>
<accession>A0A6I4IG05</accession>